<dbReference type="EMBL" id="JAMXFA010000018">
    <property type="protein sequence ID" value="MCT7978952.1"/>
    <property type="molecule type" value="Genomic_DNA"/>
</dbReference>
<reference evidence="1 2" key="1">
    <citation type="journal article" date="2022" name="Front. Microbiol.">
        <title>High genomic differentiation and limited gene flow indicate recent cryptic speciation within the genus Laspinema (cyanobacteria).</title>
        <authorList>
            <person name="Stanojkovic A."/>
            <person name="Skoupy S."/>
            <person name="Skaloud P."/>
            <person name="Dvorak P."/>
        </authorList>
    </citation>
    <scope>NUCLEOTIDE SEQUENCE [LARGE SCALE GENOMIC DNA]</scope>
    <source>
        <strain evidence="1 2">D3b</strain>
    </source>
</reference>
<sequence>MKFPPSTNKYVKLRYLNPKEFDATLAEGYHVNAIGDQGKLKDPRTQQGCPWEY</sequence>
<evidence type="ECO:0000313" key="2">
    <source>
        <dbReference type="Proteomes" id="UP001525961"/>
    </source>
</evidence>
<name>A0ABT2N8C9_9CYAN</name>
<evidence type="ECO:0000313" key="1">
    <source>
        <dbReference type="EMBL" id="MCT7978952.1"/>
    </source>
</evidence>
<dbReference type="RefSeq" id="WP_261201798.1">
    <property type="nucleotide sequence ID" value="NZ_JAMXFA010000018.1"/>
</dbReference>
<accession>A0ABT2N8C9</accession>
<proteinExistence type="predicted"/>
<dbReference type="Proteomes" id="UP001525961">
    <property type="component" value="Unassembled WGS sequence"/>
</dbReference>
<comment type="caution">
    <text evidence="1">The sequence shown here is derived from an EMBL/GenBank/DDBJ whole genome shotgun (WGS) entry which is preliminary data.</text>
</comment>
<keyword evidence="2" id="KW-1185">Reference proteome</keyword>
<organism evidence="1 2">
    <name type="scientific">Laspinema olomoucense D3b</name>
    <dbReference type="NCBI Taxonomy" id="2953688"/>
    <lineage>
        <taxon>Bacteria</taxon>
        <taxon>Bacillati</taxon>
        <taxon>Cyanobacteriota</taxon>
        <taxon>Cyanophyceae</taxon>
        <taxon>Oscillatoriophycideae</taxon>
        <taxon>Oscillatoriales</taxon>
        <taxon>Laspinemataceae</taxon>
        <taxon>Laspinema</taxon>
        <taxon>Laspinema olomoucense</taxon>
    </lineage>
</organism>
<protein>
    <submittedName>
        <fullName evidence="1">Tocopherol cyclase family protein</fullName>
    </submittedName>
</protein>
<gene>
    <name evidence="1" type="ORF">NG792_14665</name>
</gene>